<dbReference type="EMBL" id="SRLO01000665">
    <property type="protein sequence ID" value="TNN49187.1"/>
    <property type="molecule type" value="Genomic_DNA"/>
</dbReference>
<reference evidence="2 3" key="1">
    <citation type="submission" date="2019-03" db="EMBL/GenBank/DDBJ databases">
        <title>First draft genome of Liparis tanakae, snailfish: a comprehensive survey of snailfish specific genes.</title>
        <authorList>
            <person name="Kim W."/>
            <person name="Song I."/>
            <person name="Jeong J.-H."/>
            <person name="Kim D."/>
            <person name="Kim S."/>
            <person name="Ryu S."/>
            <person name="Song J.Y."/>
            <person name="Lee S.K."/>
        </authorList>
    </citation>
    <scope>NUCLEOTIDE SEQUENCE [LARGE SCALE GENOMIC DNA]</scope>
    <source>
        <tissue evidence="2">Muscle</tissue>
    </source>
</reference>
<evidence type="ECO:0000313" key="3">
    <source>
        <dbReference type="Proteomes" id="UP000314294"/>
    </source>
</evidence>
<proteinExistence type="predicted"/>
<dbReference type="AlphaFoldDB" id="A0A4Z2G6J6"/>
<protein>
    <submittedName>
        <fullName evidence="2">Uncharacterized protein</fullName>
    </submittedName>
</protein>
<dbReference type="Proteomes" id="UP000314294">
    <property type="component" value="Unassembled WGS sequence"/>
</dbReference>
<keyword evidence="3" id="KW-1185">Reference proteome</keyword>
<comment type="caution">
    <text evidence="2">The sequence shown here is derived from an EMBL/GenBank/DDBJ whole genome shotgun (WGS) entry which is preliminary data.</text>
</comment>
<accession>A0A4Z2G6J6</accession>
<evidence type="ECO:0000256" key="1">
    <source>
        <dbReference type="SAM" id="MobiDB-lite"/>
    </source>
</evidence>
<feature type="region of interest" description="Disordered" evidence="1">
    <location>
        <begin position="29"/>
        <end position="57"/>
    </location>
</feature>
<evidence type="ECO:0000313" key="2">
    <source>
        <dbReference type="EMBL" id="TNN49187.1"/>
    </source>
</evidence>
<organism evidence="2 3">
    <name type="scientific">Liparis tanakae</name>
    <name type="common">Tanaka's snailfish</name>
    <dbReference type="NCBI Taxonomy" id="230148"/>
    <lineage>
        <taxon>Eukaryota</taxon>
        <taxon>Metazoa</taxon>
        <taxon>Chordata</taxon>
        <taxon>Craniata</taxon>
        <taxon>Vertebrata</taxon>
        <taxon>Euteleostomi</taxon>
        <taxon>Actinopterygii</taxon>
        <taxon>Neopterygii</taxon>
        <taxon>Teleostei</taxon>
        <taxon>Neoteleostei</taxon>
        <taxon>Acanthomorphata</taxon>
        <taxon>Eupercaria</taxon>
        <taxon>Perciformes</taxon>
        <taxon>Cottioidei</taxon>
        <taxon>Cottales</taxon>
        <taxon>Liparidae</taxon>
        <taxon>Liparis</taxon>
    </lineage>
</organism>
<sequence>MSWTLGPFDWSNAPSRCARILSLWGAARQRPMASSASRTRLRKRSRSRTISSQSPLRDAWRAKGQVRITWTWTTGENRTWNPRRDENIQNTLIT</sequence>
<gene>
    <name evidence="2" type="ORF">EYF80_040606</name>
</gene>
<name>A0A4Z2G6J6_9TELE</name>